<feature type="region of interest" description="Disordered" evidence="13">
    <location>
        <begin position="38"/>
        <end position="73"/>
    </location>
</feature>
<dbReference type="PANTHER" id="PTHR23293:SF9">
    <property type="entry name" value="FAD SYNTHASE"/>
    <property type="match status" value="1"/>
</dbReference>
<evidence type="ECO:0000259" key="14">
    <source>
        <dbReference type="Pfam" id="PF01507"/>
    </source>
</evidence>
<name>A0A9K3DE29_9EUKA</name>
<comment type="pathway">
    <text evidence="1">Cofactor biosynthesis; FAD biosynthesis; FAD from FMN: step 1/1.</text>
</comment>
<evidence type="ECO:0000256" key="11">
    <source>
        <dbReference type="ARBA" id="ARBA00031871"/>
    </source>
</evidence>
<evidence type="ECO:0000256" key="3">
    <source>
        <dbReference type="ARBA" id="ARBA00022630"/>
    </source>
</evidence>
<evidence type="ECO:0000256" key="9">
    <source>
        <dbReference type="ARBA" id="ARBA00022840"/>
    </source>
</evidence>
<feature type="non-terminal residue" evidence="15">
    <location>
        <position position="112"/>
    </location>
</feature>
<feature type="non-terminal residue" evidence="15">
    <location>
        <position position="1"/>
    </location>
</feature>
<evidence type="ECO:0000256" key="4">
    <source>
        <dbReference type="ARBA" id="ARBA00022643"/>
    </source>
</evidence>
<evidence type="ECO:0000256" key="13">
    <source>
        <dbReference type="SAM" id="MobiDB-lite"/>
    </source>
</evidence>
<evidence type="ECO:0000256" key="2">
    <source>
        <dbReference type="ARBA" id="ARBA00012393"/>
    </source>
</evidence>
<organism evidence="15 16">
    <name type="scientific">Kipferlia bialata</name>
    <dbReference type="NCBI Taxonomy" id="797122"/>
    <lineage>
        <taxon>Eukaryota</taxon>
        <taxon>Metamonada</taxon>
        <taxon>Carpediemonas-like organisms</taxon>
        <taxon>Kipferlia</taxon>
    </lineage>
</organism>
<dbReference type="GO" id="GO:0005524">
    <property type="term" value="F:ATP binding"/>
    <property type="evidence" value="ECO:0007669"/>
    <property type="project" value="UniProtKB-KW"/>
</dbReference>
<evidence type="ECO:0000256" key="1">
    <source>
        <dbReference type="ARBA" id="ARBA00004726"/>
    </source>
</evidence>
<dbReference type="AlphaFoldDB" id="A0A9K3DE29"/>
<keyword evidence="9" id="KW-0067">ATP-binding</keyword>
<dbReference type="GO" id="GO:0003919">
    <property type="term" value="F:FMN adenylyltransferase activity"/>
    <property type="evidence" value="ECO:0007669"/>
    <property type="project" value="UniProtKB-EC"/>
</dbReference>
<dbReference type="PANTHER" id="PTHR23293">
    <property type="entry name" value="FAD SYNTHETASE-RELATED FMN ADENYLYLTRANSFERASE"/>
    <property type="match status" value="1"/>
</dbReference>
<keyword evidence="5" id="KW-0808">Transferase</keyword>
<evidence type="ECO:0000256" key="7">
    <source>
        <dbReference type="ARBA" id="ARBA00022741"/>
    </source>
</evidence>
<dbReference type="EMBL" id="BDIP01009325">
    <property type="protein sequence ID" value="GIQ92269.1"/>
    <property type="molecule type" value="Genomic_DNA"/>
</dbReference>
<dbReference type="EC" id="2.7.7.2" evidence="2"/>
<keyword evidence="16" id="KW-1185">Reference proteome</keyword>
<dbReference type="GO" id="GO:0006747">
    <property type="term" value="P:FAD biosynthetic process"/>
    <property type="evidence" value="ECO:0007669"/>
    <property type="project" value="TreeGrafter"/>
</dbReference>
<evidence type="ECO:0000256" key="5">
    <source>
        <dbReference type="ARBA" id="ARBA00022679"/>
    </source>
</evidence>
<comment type="catalytic activity">
    <reaction evidence="12">
        <text>FMN + ATP + H(+) = FAD + diphosphate</text>
        <dbReference type="Rhea" id="RHEA:17237"/>
        <dbReference type="ChEBI" id="CHEBI:15378"/>
        <dbReference type="ChEBI" id="CHEBI:30616"/>
        <dbReference type="ChEBI" id="CHEBI:33019"/>
        <dbReference type="ChEBI" id="CHEBI:57692"/>
        <dbReference type="ChEBI" id="CHEBI:58210"/>
        <dbReference type="EC" id="2.7.7.2"/>
    </reaction>
</comment>
<evidence type="ECO:0000256" key="6">
    <source>
        <dbReference type="ARBA" id="ARBA00022695"/>
    </source>
</evidence>
<feature type="compositionally biased region" description="Polar residues" evidence="13">
    <location>
        <begin position="38"/>
        <end position="48"/>
    </location>
</feature>
<evidence type="ECO:0000313" key="16">
    <source>
        <dbReference type="Proteomes" id="UP000265618"/>
    </source>
</evidence>
<dbReference type="SUPFAM" id="SSF52402">
    <property type="entry name" value="Adenine nucleotide alpha hydrolases-like"/>
    <property type="match status" value="1"/>
</dbReference>
<evidence type="ECO:0000313" key="15">
    <source>
        <dbReference type="EMBL" id="GIQ92269.1"/>
    </source>
</evidence>
<dbReference type="InterPro" id="IPR014729">
    <property type="entry name" value="Rossmann-like_a/b/a_fold"/>
</dbReference>
<evidence type="ECO:0000256" key="12">
    <source>
        <dbReference type="ARBA" id="ARBA00049494"/>
    </source>
</evidence>
<comment type="caution">
    <text evidence="15">The sequence shown here is derived from an EMBL/GenBank/DDBJ whole genome shotgun (WGS) entry which is preliminary data.</text>
</comment>
<evidence type="ECO:0000256" key="10">
    <source>
        <dbReference type="ARBA" id="ARBA00031145"/>
    </source>
</evidence>
<keyword evidence="4" id="KW-0288">FMN</keyword>
<protein>
    <recommendedName>
        <fullName evidence="2">FAD synthase</fullName>
        <ecNumber evidence="2">2.7.7.2</ecNumber>
    </recommendedName>
    <alternativeName>
        <fullName evidence="10">FAD pyrophosphorylase</fullName>
    </alternativeName>
    <alternativeName>
        <fullName evidence="11">FMN adenylyltransferase</fullName>
    </alternativeName>
</protein>
<reference evidence="15 16" key="1">
    <citation type="journal article" date="2018" name="PLoS ONE">
        <title>The draft genome of Kipferlia bialata reveals reductive genome evolution in fornicate parasites.</title>
        <authorList>
            <person name="Tanifuji G."/>
            <person name="Takabayashi S."/>
            <person name="Kume K."/>
            <person name="Takagi M."/>
            <person name="Nakayama T."/>
            <person name="Kamikawa R."/>
            <person name="Inagaki Y."/>
            <person name="Hashimoto T."/>
        </authorList>
    </citation>
    <scope>NUCLEOTIDE SEQUENCE [LARGE SCALE GENOMIC DNA]</scope>
    <source>
        <strain evidence="15">NY0173</strain>
    </source>
</reference>
<evidence type="ECO:0000256" key="8">
    <source>
        <dbReference type="ARBA" id="ARBA00022827"/>
    </source>
</evidence>
<accession>A0A9K3DE29</accession>
<dbReference type="Gene3D" id="3.40.50.620">
    <property type="entry name" value="HUPs"/>
    <property type="match status" value="1"/>
</dbReference>
<dbReference type="Proteomes" id="UP000265618">
    <property type="component" value="Unassembled WGS sequence"/>
</dbReference>
<keyword evidence="7" id="KW-0547">Nucleotide-binding</keyword>
<proteinExistence type="predicted"/>
<gene>
    <name evidence="15" type="ORF">KIPB_015944</name>
</gene>
<keyword evidence="6" id="KW-0548">Nucleotidyltransferase</keyword>
<dbReference type="InterPro" id="IPR002500">
    <property type="entry name" value="PAPS_reduct_dom"/>
</dbReference>
<sequence>WPSVIRVSPVLFWDTVDVWDFLLRFRFEYCPLYDQGYTSLGSPSTTTPHPALTPKRPSRKTLPSVLASSPGPAIRHPITPPECNAHVCTIGLDVPQESRIADELLRRGVDMK</sequence>
<dbReference type="OrthoDB" id="270728at2759"/>
<keyword evidence="8" id="KW-0274">FAD</keyword>
<dbReference type="Pfam" id="PF01507">
    <property type="entry name" value="PAPS_reduct"/>
    <property type="match status" value="1"/>
</dbReference>
<keyword evidence="3" id="KW-0285">Flavoprotein</keyword>
<feature type="domain" description="Phosphoadenosine phosphosulphate reductase" evidence="14">
    <location>
        <begin position="1"/>
        <end position="47"/>
    </location>
</feature>